<protein>
    <submittedName>
        <fullName evidence="1">Uncharacterized protein</fullName>
    </submittedName>
</protein>
<proteinExistence type="predicted"/>
<keyword evidence="2" id="KW-1185">Reference proteome</keyword>
<evidence type="ECO:0000313" key="2">
    <source>
        <dbReference type="Proteomes" id="UP000037460"/>
    </source>
</evidence>
<reference evidence="2" key="1">
    <citation type="journal article" date="2015" name="PLoS Genet.">
        <title>Genome Sequence and Transcriptome Analyses of Chrysochromulina tobin: Metabolic Tools for Enhanced Algal Fitness in the Prominent Order Prymnesiales (Haptophyceae).</title>
        <authorList>
            <person name="Hovde B.T."/>
            <person name="Deodato C.R."/>
            <person name="Hunsperger H.M."/>
            <person name="Ryken S.A."/>
            <person name="Yost W."/>
            <person name="Jha R.K."/>
            <person name="Patterson J."/>
            <person name="Monnat R.J. Jr."/>
            <person name="Barlow S.B."/>
            <person name="Starkenburg S.R."/>
            <person name="Cattolico R.A."/>
        </authorList>
    </citation>
    <scope>NUCLEOTIDE SEQUENCE</scope>
    <source>
        <strain evidence="2">CCMP291</strain>
    </source>
</reference>
<dbReference type="Proteomes" id="UP000037460">
    <property type="component" value="Unassembled WGS sequence"/>
</dbReference>
<dbReference type="EMBL" id="JWZX01003216">
    <property type="protein sequence ID" value="KOO23143.1"/>
    <property type="molecule type" value="Genomic_DNA"/>
</dbReference>
<dbReference type="OrthoDB" id="568338at2759"/>
<gene>
    <name evidence="1" type="ORF">Ctob_001876</name>
</gene>
<name>A0A0M0JA89_9EUKA</name>
<sequence>MAQPVVRPPVTYVSLVSNYPSPRAKRERKPLSEVLTPNQPAVLHLFTGFLLVSCDGPGLAETFATRLKLKDCTISYIGSDNDVPAWGQLGCNGFIVLDSSHSVVCRATTAYQQVGPRAAFGHVETLLSALIDKKSSGGVPPALPGPTIPAGETVRLHGLKSRADLNGTYGVCVQGPEGDPEGRCVVRLTDGTPLRIRMDNLTVISEPAGKAQGGGCGPGGCGEVAKAKDCGDESAEGCFDGGS</sequence>
<evidence type="ECO:0000313" key="1">
    <source>
        <dbReference type="EMBL" id="KOO23143.1"/>
    </source>
</evidence>
<dbReference type="AlphaFoldDB" id="A0A0M0JA89"/>
<organism evidence="1 2">
    <name type="scientific">Chrysochromulina tobinii</name>
    <dbReference type="NCBI Taxonomy" id="1460289"/>
    <lineage>
        <taxon>Eukaryota</taxon>
        <taxon>Haptista</taxon>
        <taxon>Haptophyta</taxon>
        <taxon>Prymnesiophyceae</taxon>
        <taxon>Prymnesiales</taxon>
        <taxon>Chrysochromulinaceae</taxon>
        <taxon>Chrysochromulina</taxon>
    </lineage>
</organism>
<accession>A0A0M0JA89</accession>
<comment type="caution">
    <text evidence="1">The sequence shown here is derived from an EMBL/GenBank/DDBJ whole genome shotgun (WGS) entry which is preliminary data.</text>
</comment>